<feature type="region of interest" description="Disordered" evidence="4">
    <location>
        <begin position="707"/>
        <end position="1321"/>
    </location>
</feature>
<dbReference type="Gene3D" id="3.30.40.100">
    <property type="match status" value="1"/>
</dbReference>
<feature type="region of interest" description="Disordered" evidence="4">
    <location>
        <begin position="96"/>
        <end position="189"/>
    </location>
</feature>
<dbReference type="PROSITE" id="PS51050">
    <property type="entry name" value="ZF_CW"/>
    <property type="match status" value="1"/>
</dbReference>
<evidence type="ECO:0000256" key="1">
    <source>
        <dbReference type="ARBA" id="ARBA00022723"/>
    </source>
</evidence>
<feature type="compositionally biased region" description="Basic and acidic residues" evidence="4">
    <location>
        <begin position="415"/>
        <end position="456"/>
    </location>
</feature>
<dbReference type="InterPro" id="IPR056406">
    <property type="entry name" value="THD_CWZF3/5/7"/>
</dbReference>
<feature type="compositionally biased region" description="Basic and acidic residues" evidence="4">
    <location>
        <begin position="1105"/>
        <end position="1146"/>
    </location>
</feature>
<proteinExistence type="predicted"/>
<feature type="region of interest" description="Disordered" evidence="4">
    <location>
        <begin position="470"/>
        <end position="509"/>
    </location>
</feature>
<feature type="region of interest" description="Disordered" evidence="4">
    <location>
        <begin position="234"/>
        <end position="264"/>
    </location>
</feature>
<keyword evidence="1" id="KW-0479">Metal-binding</keyword>
<evidence type="ECO:0000313" key="6">
    <source>
        <dbReference type="EMBL" id="CAK9868758.1"/>
    </source>
</evidence>
<feature type="compositionally biased region" description="Polar residues" evidence="4">
    <location>
        <begin position="1446"/>
        <end position="1474"/>
    </location>
</feature>
<feature type="region of interest" description="Disordered" evidence="4">
    <location>
        <begin position="1"/>
        <end position="20"/>
    </location>
</feature>
<feature type="compositionally biased region" description="Low complexity" evidence="4">
    <location>
        <begin position="1433"/>
        <end position="1445"/>
    </location>
</feature>
<feature type="compositionally biased region" description="Basic and acidic residues" evidence="4">
    <location>
        <begin position="1189"/>
        <end position="1202"/>
    </location>
</feature>
<feature type="compositionally biased region" description="Polar residues" evidence="4">
    <location>
        <begin position="1000"/>
        <end position="1009"/>
    </location>
</feature>
<keyword evidence="7" id="KW-1185">Reference proteome</keyword>
<dbReference type="Pfam" id="PF24756">
    <property type="entry name" value="THD_CWZF3-5-7"/>
    <property type="match status" value="1"/>
</dbReference>
<feature type="region of interest" description="Disordered" evidence="4">
    <location>
        <begin position="1433"/>
        <end position="1487"/>
    </location>
</feature>
<evidence type="ECO:0000313" key="7">
    <source>
        <dbReference type="Proteomes" id="UP001497522"/>
    </source>
</evidence>
<feature type="domain" description="CW-type" evidence="5">
    <location>
        <begin position="546"/>
        <end position="599"/>
    </location>
</feature>
<sequence>MEEDTELEEGEAKEPCDPDTDFSYLDKKLQLLLGDQQKEFQGCTISTEKLGSKFGGYGTFLPTQARAPSMFANPLPPPHVLEPTTVLAEGNLEPMKRMAGAADKTMHPQPHGEPPPTQQSVKKKNGVTNEPVSSKKVTIRFKIGKGGEKESQPKTIQNGLSLEHSSSASLGNDDKHNLSDGELSPEPSPRSMIKIMLSYHAPRDLLSPLPPSFLEALDCKEKVPITLKVNKRSKAPLIAHPPGGKVDPHGGNEREIKADEREKPTAIEVKKFNEVVVDGGKRARRDSDGEKKIQKEPVLKGPVKVVKDDATNGETSIEKVVERSSMEDIGSGKELMPKSGRSKQTDLKLEIVGIVKEEGYDVKVSRKLMATQDKDNKDTSRAKEIINQQGRKDREAAKFVASEKESNDKVGSLTDGRKQGKDESKEIPTSKAKEVLKEVKKESQRKDSLGDFTAKEGHKETIKTTVKVERATKNEPSNVAGRKDVMKDQKRPKPLRDTKVGEKERDREWGPMPEAVPQVEDEKVLGRVDIAAPAAITSDPVVMPTQLVLDNWVQCDKCETWRLLLPGIDTPDSSAKWNCKMMVWMPGMNNCKFTEEETTAAVYSYLGLQNPKLLPAIGAPAELPPPAPVMESVLKKSAVTADTKKVSRVTTGKKGLVGPIAAGVVKTAGSKGADGTLKRKSLNDVGVDVSADEIAYARILADKNKLKEKEKNKRQRTSEVRKKVPSEEKPIQGSTAKHSGGMDADMLQGEKETVHTEQNRVARERNEAGAQAVPSITAKRKKQMEIADEGNEVQNVKKSKGHRVHSNDASIEEEVKIGERGNSQRVKPGSNVKMAKDSHYSRQVDIDAENIASVLKEIRSSPELYESGESEKGRDRNDNGRPTDVRKSKLELTKVLDKRKKLEDDEREFEHRAGKRPNQDVHGHPRLESKGRVTRTLLPSEQEPEIIEAAASPAPAAPLHVSGSKNEVFKKESLNHSTPSKICSSLESSRTRSKARGSPIESTVSSSPVRFNKGERERSSNQRGGPETLPVPNEAVLQQRSCSASSKHEEDVSHRSSWDEGEFCHAGALHGADASPKHDRSRGARDEEWNWDENRVRNSGFMYDGHQDQSADCPEHNQDQDERDGRYERRGNQNSHFDGDPKKGGRDPWPSEQADAREDHSQEHNTRDDWGRPSSRESRLDKTGGSSCCDERLLERGEEVPTKADSLPAVPEYKARDEHLVNRGTSWEAERAVPVSRKESDSTPVRPLDTAVHSKRPSATANARVKEDIGKAPKQEESHPGPLKAVANSGRDGEGTTGTPVKKEPSPAFTAAQNEGRQLKHSADRMKAKNKPGQEVESTNLYLQAALKFLQAASIVENENNDTHRAGKTQSMAVYDDTAKLCKYCAGQYERSRDMAAAALAYTCAAVALGRRMLCKNATFARDCNELLAAAQPASGESPSSSSASDVDNLNNHTLAPSDKGTMTQMGRASTASPQKIPGVAAPTSHSIPPRLRTNLIRFLKDANDMSNLLEAWQKAASVTAKADATCDPKGMLAVKKVGELGGFADIETVVHSVRVAMDAIGH</sequence>
<feature type="compositionally biased region" description="Basic and acidic residues" evidence="4">
    <location>
        <begin position="1075"/>
        <end position="1096"/>
    </location>
</feature>
<dbReference type="InterPro" id="IPR011124">
    <property type="entry name" value="Znf_CW"/>
</dbReference>
<feature type="compositionally biased region" description="Basic and acidic residues" evidence="4">
    <location>
        <begin position="246"/>
        <end position="264"/>
    </location>
</feature>
<feature type="compositionally biased region" description="Basic and acidic residues" evidence="4">
    <location>
        <begin position="748"/>
        <end position="767"/>
    </location>
</feature>
<dbReference type="EMBL" id="OZ023719">
    <property type="protein sequence ID" value="CAK9868758.1"/>
    <property type="molecule type" value="Genomic_DNA"/>
</dbReference>
<feature type="compositionally biased region" description="Basic and acidic residues" evidence="4">
    <location>
        <begin position="1228"/>
        <end position="1241"/>
    </location>
</feature>
<keyword evidence="2" id="KW-0863">Zinc-finger</keyword>
<feature type="region of interest" description="Disordered" evidence="4">
    <location>
        <begin position="365"/>
        <end position="456"/>
    </location>
</feature>
<evidence type="ECO:0000256" key="4">
    <source>
        <dbReference type="SAM" id="MobiDB-lite"/>
    </source>
</evidence>
<dbReference type="PANTHER" id="PTHR46524:SF7">
    <property type="entry name" value="CW-TYPE ZINC FINGER"/>
    <property type="match status" value="1"/>
</dbReference>
<protein>
    <recommendedName>
        <fullName evidence="5">CW-type domain-containing protein</fullName>
    </recommendedName>
</protein>
<dbReference type="Pfam" id="PF07496">
    <property type="entry name" value="zf-CW"/>
    <property type="match status" value="1"/>
</dbReference>
<accession>A0ABP1B1W6</accession>
<feature type="compositionally biased region" description="Basic and acidic residues" evidence="4">
    <location>
        <begin position="481"/>
        <end position="509"/>
    </location>
</feature>
<dbReference type="InterPro" id="IPR055300">
    <property type="entry name" value="CWZF3/5/7"/>
</dbReference>
<feature type="compositionally biased region" description="Low complexity" evidence="4">
    <location>
        <begin position="947"/>
        <end position="958"/>
    </location>
</feature>
<feature type="compositionally biased region" description="Polar residues" evidence="4">
    <location>
        <begin position="975"/>
        <end position="988"/>
    </location>
</feature>
<reference evidence="6" key="1">
    <citation type="submission" date="2024-03" db="EMBL/GenBank/DDBJ databases">
        <authorList>
            <consortium name="ELIXIR-Norway"/>
            <consortium name="Elixir Norway"/>
        </authorList>
    </citation>
    <scope>NUCLEOTIDE SEQUENCE</scope>
</reference>
<feature type="compositionally biased region" description="Polar residues" evidence="4">
    <location>
        <begin position="153"/>
        <end position="170"/>
    </location>
</feature>
<feature type="compositionally biased region" description="Basic and acidic residues" evidence="4">
    <location>
        <begin position="834"/>
        <end position="845"/>
    </location>
</feature>
<dbReference type="PANTHER" id="PTHR46524">
    <property type="entry name" value="CW-TYPE ZINC FINGER"/>
    <property type="match status" value="1"/>
</dbReference>
<organism evidence="6 7">
    <name type="scientific">Sphagnum jensenii</name>
    <dbReference type="NCBI Taxonomy" id="128206"/>
    <lineage>
        <taxon>Eukaryota</taxon>
        <taxon>Viridiplantae</taxon>
        <taxon>Streptophyta</taxon>
        <taxon>Embryophyta</taxon>
        <taxon>Bryophyta</taxon>
        <taxon>Sphagnophytina</taxon>
        <taxon>Sphagnopsida</taxon>
        <taxon>Sphagnales</taxon>
        <taxon>Sphagnaceae</taxon>
        <taxon>Sphagnum</taxon>
    </lineage>
</organism>
<evidence type="ECO:0000256" key="3">
    <source>
        <dbReference type="ARBA" id="ARBA00022833"/>
    </source>
</evidence>
<feature type="compositionally biased region" description="Basic and acidic residues" evidence="4">
    <location>
        <begin position="1264"/>
        <end position="1279"/>
    </location>
</feature>
<feature type="compositionally biased region" description="Basic and acidic residues" evidence="4">
    <location>
        <begin position="707"/>
        <end position="730"/>
    </location>
</feature>
<feature type="compositionally biased region" description="Polar residues" evidence="4">
    <location>
        <begin position="1036"/>
        <end position="1045"/>
    </location>
</feature>
<name>A0ABP1B1W6_9BRYO</name>
<dbReference type="Proteomes" id="UP001497522">
    <property type="component" value="Chromosome 18"/>
</dbReference>
<feature type="compositionally biased region" description="Polar residues" evidence="4">
    <location>
        <begin position="126"/>
        <end position="136"/>
    </location>
</feature>
<keyword evidence="3" id="KW-0862">Zinc</keyword>
<evidence type="ECO:0000259" key="5">
    <source>
        <dbReference type="PROSITE" id="PS51050"/>
    </source>
</evidence>
<evidence type="ECO:0000256" key="2">
    <source>
        <dbReference type="ARBA" id="ARBA00022771"/>
    </source>
</evidence>
<gene>
    <name evidence="6" type="ORF">CSSPJE1EN2_LOCUS11717</name>
</gene>
<feature type="compositionally biased region" description="Basic and acidic residues" evidence="4">
    <location>
        <begin position="372"/>
        <end position="408"/>
    </location>
</feature>
<feature type="compositionally biased region" description="Basic and acidic residues" evidence="4">
    <location>
        <begin position="1046"/>
        <end position="1058"/>
    </location>
</feature>
<feature type="compositionally biased region" description="Basic and acidic residues" evidence="4">
    <location>
        <begin position="1154"/>
        <end position="1182"/>
    </location>
</feature>
<feature type="compositionally biased region" description="Basic and acidic residues" evidence="4">
    <location>
        <begin position="869"/>
        <end position="931"/>
    </location>
</feature>